<feature type="compositionally biased region" description="Polar residues" evidence="1">
    <location>
        <begin position="60"/>
        <end position="69"/>
    </location>
</feature>
<dbReference type="RefSeq" id="XP_018001253.1">
    <property type="nucleotide sequence ID" value="XM_018148247.1"/>
</dbReference>
<dbReference type="EMBL" id="LFJN01000010">
    <property type="protein sequence ID" value="KPI41290.1"/>
    <property type="molecule type" value="Genomic_DNA"/>
</dbReference>
<dbReference type="VEuPathDB" id="FungiDB:AB675_7848"/>
<feature type="compositionally biased region" description="Basic and acidic residues" evidence="1">
    <location>
        <begin position="33"/>
        <end position="51"/>
    </location>
</feature>
<feature type="compositionally biased region" description="Polar residues" evidence="1">
    <location>
        <begin position="92"/>
        <end position="111"/>
    </location>
</feature>
<sequence>MTSATESRKRWSDLFSFRAPRVESIQGLIGFRNGHDRDSQLTVVEDSRTEDLSSSSSASQGVQEQQNVEDTPEEDRITALPTVYMMDVYRPKSSSTANSKVSTGNRLSSVFGSIGRTLRRHRQKESPKAGSGTGHYDGVVLVPPSRQAVQRPGTPFPRSNYADQRATLKKPKPASAAQSSTTVESKGSSGSRSRVGGFCCGMFGSSSKGGSGIEARVQVSESGNNGRIVEETTEEEEMSFEDMLGTAPPNEAATLPTVPYRDIGRVQNDCRAGFGAGNEEAR</sequence>
<evidence type="ECO:0000256" key="1">
    <source>
        <dbReference type="SAM" id="MobiDB-lite"/>
    </source>
</evidence>
<dbReference type="AlphaFoldDB" id="A0A0N1HC74"/>
<feature type="region of interest" description="Disordered" evidence="1">
    <location>
        <begin position="30"/>
        <end position="76"/>
    </location>
</feature>
<reference evidence="2 3" key="1">
    <citation type="submission" date="2015-06" db="EMBL/GenBank/DDBJ databases">
        <title>Draft genome of the ant-associated black yeast Phialophora attae CBS 131958.</title>
        <authorList>
            <person name="Moreno L.F."/>
            <person name="Stielow B.J."/>
            <person name="de Hoog S."/>
            <person name="Vicente V.A."/>
            <person name="Weiss V.A."/>
            <person name="de Vries M."/>
            <person name="Cruz L.M."/>
            <person name="Souza E.M."/>
        </authorList>
    </citation>
    <scope>NUCLEOTIDE SEQUENCE [LARGE SCALE GENOMIC DNA]</scope>
    <source>
        <strain evidence="2 3">CBS 131958</strain>
    </source>
</reference>
<feature type="compositionally biased region" description="Acidic residues" evidence="1">
    <location>
        <begin position="231"/>
        <end position="240"/>
    </location>
</feature>
<keyword evidence="3" id="KW-1185">Reference proteome</keyword>
<feature type="region of interest" description="Disordered" evidence="1">
    <location>
        <begin position="91"/>
        <end position="193"/>
    </location>
</feature>
<name>A0A0N1HC74_9EURO</name>
<protein>
    <submittedName>
        <fullName evidence="2">Uncharacterized protein</fullName>
    </submittedName>
</protein>
<dbReference type="Proteomes" id="UP000038010">
    <property type="component" value="Unassembled WGS sequence"/>
</dbReference>
<accession>A0A0N1HC74</accession>
<dbReference type="GeneID" id="28740127"/>
<evidence type="ECO:0000313" key="2">
    <source>
        <dbReference type="EMBL" id="KPI41290.1"/>
    </source>
</evidence>
<comment type="caution">
    <text evidence="2">The sequence shown here is derived from an EMBL/GenBank/DDBJ whole genome shotgun (WGS) entry which is preliminary data.</text>
</comment>
<evidence type="ECO:0000313" key="3">
    <source>
        <dbReference type="Proteomes" id="UP000038010"/>
    </source>
</evidence>
<organism evidence="2 3">
    <name type="scientific">Cyphellophora attinorum</name>
    <dbReference type="NCBI Taxonomy" id="1664694"/>
    <lineage>
        <taxon>Eukaryota</taxon>
        <taxon>Fungi</taxon>
        <taxon>Dikarya</taxon>
        <taxon>Ascomycota</taxon>
        <taxon>Pezizomycotina</taxon>
        <taxon>Eurotiomycetes</taxon>
        <taxon>Chaetothyriomycetidae</taxon>
        <taxon>Chaetothyriales</taxon>
        <taxon>Cyphellophoraceae</taxon>
        <taxon>Cyphellophora</taxon>
    </lineage>
</organism>
<feature type="region of interest" description="Disordered" evidence="1">
    <location>
        <begin position="218"/>
        <end position="251"/>
    </location>
</feature>
<proteinExistence type="predicted"/>
<gene>
    <name evidence="2" type="ORF">AB675_7848</name>
</gene>